<organism evidence="1 2">
    <name type="scientific">Pyropia yezoensis</name>
    <name type="common">Susabi-nori</name>
    <name type="synonym">Porphyra yezoensis</name>
    <dbReference type="NCBI Taxonomy" id="2788"/>
    <lineage>
        <taxon>Eukaryota</taxon>
        <taxon>Rhodophyta</taxon>
        <taxon>Bangiophyceae</taxon>
        <taxon>Bangiales</taxon>
        <taxon>Bangiaceae</taxon>
        <taxon>Pyropia</taxon>
    </lineage>
</organism>
<accession>A0ACC3BTA1</accession>
<evidence type="ECO:0000313" key="2">
    <source>
        <dbReference type="Proteomes" id="UP000798662"/>
    </source>
</evidence>
<comment type="caution">
    <text evidence="1">The sequence shown here is derived from an EMBL/GenBank/DDBJ whole genome shotgun (WGS) entry which is preliminary data.</text>
</comment>
<evidence type="ECO:0000313" key="1">
    <source>
        <dbReference type="EMBL" id="KAK1861100.1"/>
    </source>
</evidence>
<proteinExistence type="predicted"/>
<sequence>MSGAAAVTGASAAATDAGAGAAGGNGVPIAPAPGAVKVPRKKAKLSDEKPYDTPELGLDDEDVQMLKQAVPVTVRSLFNLDLTFCQQKAETKAKAAQFLERKVPALRLAEDHWASLCLLSKCTTSMKATRVRRDRRRLKAKMNLEKAHDAQRKAIDSEVANETASDDTAQLVTYFQLGHVAVGHVEVAGAGEVGRRGGAKVGAVVGVVGVGGVAGGAGWVGGVGGSVEGDAVVGVL</sequence>
<gene>
    <name evidence="1" type="ORF">I4F81_003684</name>
</gene>
<dbReference type="Proteomes" id="UP000798662">
    <property type="component" value="Chromosome 1"/>
</dbReference>
<reference evidence="1" key="1">
    <citation type="submission" date="2019-11" db="EMBL/GenBank/DDBJ databases">
        <title>Nori genome reveals adaptations in red seaweeds to the harsh intertidal environment.</title>
        <authorList>
            <person name="Wang D."/>
            <person name="Mao Y."/>
        </authorList>
    </citation>
    <scope>NUCLEOTIDE SEQUENCE</scope>
    <source>
        <tissue evidence="1">Gametophyte</tissue>
    </source>
</reference>
<dbReference type="EMBL" id="CM020618">
    <property type="protein sequence ID" value="KAK1861100.1"/>
    <property type="molecule type" value="Genomic_DNA"/>
</dbReference>
<name>A0ACC3BTA1_PYRYE</name>
<protein>
    <submittedName>
        <fullName evidence="1">Uncharacterized protein</fullName>
    </submittedName>
</protein>
<keyword evidence="2" id="KW-1185">Reference proteome</keyword>